<sequence length="125" mass="13507">MTSSSTTPTVPRLDTSDPRRFDRVRPFTLPAEWRSDDLDAYGSLLASASIISGGALLTRMPHFAYVGLLFALAHIAHYKPLSVRSSSDTTGGPYTSLGLSLLSVAMTVFQRVMNPVIEAKVAQHA</sequence>
<organism evidence="1 2">
    <name type="scientific">Pseudomicrostroma glucosiphilum</name>
    <dbReference type="NCBI Taxonomy" id="1684307"/>
    <lineage>
        <taxon>Eukaryota</taxon>
        <taxon>Fungi</taxon>
        <taxon>Dikarya</taxon>
        <taxon>Basidiomycota</taxon>
        <taxon>Ustilaginomycotina</taxon>
        <taxon>Exobasidiomycetes</taxon>
        <taxon>Microstromatales</taxon>
        <taxon>Microstromatales incertae sedis</taxon>
        <taxon>Pseudomicrostroma</taxon>
    </lineage>
</organism>
<evidence type="ECO:0000313" key="2">
    <source>
        <dbReference type="Proteomes" id="UP000245942"/>
    </source>
</evidence>
<name>A0A316UFP7_9BASI</name>
<dbReference type="GeneID" id="37013177"/>
<reference evidence="1 2" key="1">
    <citation type="journal article" date="2018" name="Mol. Biol. Evol.">
        <title>Broad Genomic Sampling Reveals a Smut Pathogenic Ancestry of the Fungal Clade Ustilaginomycotina.</title>
        <authorList>
            <person name="Kijpornyongpan T."/>
            <person name="Mondo S.J."/>
            <person name="Barry K."/>
            <person name="Sandor L."/>
            <person name="Lee J."/>
            <person name="Lipzen A."/>
            <person name="Pangilinan J."/>
            <person name="LaButti K."/>
            <person name="Hainaut M."/>
            <person name="Henrissat B."/>
            <person name="Grigoriev I.V."/>
            <person name="Spatafora J.W."/>
            <person name="Aime M.C."/>
        </authorList>
    </citation>
    <scope>NUCLEOTIDE SEQUENCE [LARGE SCALE GENOMIC DNA]</scope>
    <source>
        <strain evidence="1 2">MCA 4718</strain>
    </source>
</reference>
<dbReference type="Proteomes" id="UP000245942">
    <property type="component" value="Unassembled WGS sequence"/>
</dbReference>
<evidence type="ECO:0000313" key="1">
    <source>
        <dbReference type="EMBL" id="PWN24082.1"/>
    </source>
</evidence>
<evidence type="ECO:0008006" key="3">
    <source>
        <dbReference type="Google" id="ProtNLM"/>
    </source>
</evidence>
<protein>
    <recommendedName>
        <fullName evidence="3">Rba1 protein</fullName>
    </recommendedName>
</protein>
<dbReference type="OrthoDB" id="3349092at2759"/>
<proteinExistence type="predicted"/>
<keyword evidence="2" id="KW-1185">Reference proteome</keyword>
<dbReference type="RefSeq" id="XP_025351242.1">
    <property type="nucleotide sequence ID" value="XM_025491443.1"/>
</dbReference>
<dbReference type="EMBL" id="KZ819321">
    <property type="protein sequence ID" value="PWN24082.1"/>
    <property type="molecule type" value="Genomic_DNA"/>
</dbReference>
<dbReference type="AlphaFoldDB" id="A0A316UFP7"/>
<accession>A0A316UFP7</accession>
<gene>
    <name evidence="1" type="ORF">BCV69DRAFT_279982</name>
</gene>